<proteinExistence type="predicted"/>
<keyword evidence="2" id="KW-1185">Reference proteome</keyword>
<dbReference type="Proteomes" id="UP000827976">
    <property type="component" value="Chromosome 5"/>
</dbReference>
<sequence length="203" mass="22466">MIPRVPYHLLLLLLIFISTTTSAIPTLIKEINGNNESNQRELLTDSDYDCVYTIYIRTGSIWKGGTDSVISLTLLGSDGSGVAITDIEAWGGLMGKDHDYFERRNLDIFSGRGPCLSSPVCLMNLTSDGTGPHHGWYCNYVEVTTTGPHVPCEQQLFTVEQWLATDASPYQLYATRDNCAATETAAEDRLEPRPRHAPRRVAA</sequence>
<comment type="caution">
    <text evidence="1">The sequence shown here is derived from an EMBL/GenBank/DDBJ whole genome shotgun (WGS) entry which is preliminary data.</text>
</comment>
<dbReference type="EMBL" id="CM037015">
    <property type="protein sequence ID" value="KAH7683858.1"/>
    <property type="molecule type" value="Genomic_DNA"/>
</dbReference>
<organism evidence="1 2">
    <name type="scientific">Dioscorea alata</name>
    <name type="common">Purple yam</name>
    <dbReference type="NCBI Taxonomy" id="55571"/>
    <lineage>
        <taxon>Eukaryota</taxon>
        <taxon>Viridiplantae</taxon>
        <taxon>Streptophyta</taxon>
        <taxon>Embryophyta</taxon>
        <taxon>Tracheophyta</taxon>
        <taxon>Spermatophyta</taxon>
        <taxon>Magnoliopsida</taxon>
        <taxon>Liliopsida</taxon>
        <taxon>Dioscoreales</taxon>
        <taxon>Dioscoreaceae</taxon>
        <taxon>Dioscorea</taxon>
    </lineage>
</organism>
<name>A0ACB7W8U1_DIOAL</name>
<evidence type="ECO:0000313" key="1">
    <source>
        <dbReference type="EMBL" id="KAH7683858.1"/>
    </source>
</evidence>
<gene>
    <name evidence="1" type="ORF">IHE45_05G210700</name>
</gene>
<evidence type="ECO:0000313" key="2">
    <source>
        <dbReference type="Proteomes" id="UP000827976"/>
    </source>
</evidence>
<protein>
    <submittedName>
        <fullName evidence="1">PLAT/LH2 domain-containing protein</fullName>
    </submittedName>
</protein>
<accession>A0ACB7W8U1</accession>
<reference evidence="2" key="1">
    <citation type="journal article" date="2022" name="Nat. Commun.">
        <title>Chromosome evolution and the genetic basis of agronomically important traits in greater yam.</title>
        <authorList>
            <person name="Bredeson J.V."/>
            <person name="Lyons J.B."/>
            <person name="Oniyinde I.O."/>
            <person name="Okereke N.R."/>
            <person name="Kolade O."/>
            <person name="Nnabue I."/>
            <person name="Nwadili C.O."/>
            <person name="Hribova E."/>
            <person name="Parker M."/>
            <person name="Nwogha J."/>
            <person name="Shu S."/>
            <person name="Carlson J."/>
            <person name="Kariba R."/>
            <person name="Muthemba S."/>
            <person name="Knop K."/>
            <person name="Barton G.J."/>
            <person name="Sherwood A.V."/>
            <person name="Lopez-Montes A."/>
            <person name="Asiedu R."/>
            <person name="Jamnadass R."/>
            <person name="Muchugi A."/>
            <person name="Goodstein D."/>
            <person name="Egesi C.N."/>
            <person name="Featherston J."/>
            <person name="Asfaw A."/>
            <person name="Simpson G.G."/>
            <person name="Dolezel J."/>
            <person name="Hendre P.S."/>
            <person name="Van Deynze A."/>
            <person name="Kumar P.L."/>
            <person name="Obidiegwu J.E."/>
            <person name="Bhattacharjee R."/>
            <person name="Rokhsar D.S."/>
        </authorList>
    </citation>
    <scope>NUCLEOTIDE SEQUENCE [LARGE SCALE GENOMIC DNA]</scope>
    <source>
        <strain evidence="2">cv. TDa95/00328</strain>
    </source>
</reference>